<feature type="compositionally biased region" description="Polar residues" evidence="1">
    <location>
        <begin position="263"/>
        <end position="279"/>
    </location>
</feature>
<feature type="region of interest" description="Disordered" evidence="1">
    <location>
        <begin position="19"/>
        <end position="282"/>
    </location>
</feature>
<dbReference type="AlphaFoldDB" id="A8NXF8"/>
<name>A8NXF8_COPC7</name>
<dbReference type="VEuPathDB" id="FungiDB:CC1G_00291"/>
<protein>
    <submittedName>
        <fullName evidence="2">Uncharacterized protein</fullName>
    </submittedName>
</protein>
<evidence type="ECO:0000313" key="2">
    <source>
        <dbReference type="EMBL" id="EAU84772.2"/>
    </source>
</evidence>
<feature type="region of interest" description="Disordered" evidence="1">
    <location>
        <begin position="369"/>
        <end position="404"/>
    </location>
</feature>
<sequence>MPAAFSRLQLAAALIEYDNDSEDPDAPRRSAQESAIFAHLRRNPAARPDLSARKSSNYLTATQNGRESIADTRRSRASRGSLDALRNPFGADGNSEYDDDGDEPPSEMEVDLSSWGLDAFIPKEKAERSKKGKEKQGSVPVRSRTISGGPQEVGEASNAVAHSRSASTLIMRRQSTSSRLDFPEDAGAGGTLHRRRAASQSSMLLQSPNGTVPFPSPRPMTPGTPGDGFAEVAEDIYPPRSHSRASFGSRNVLDDAGELRPRSMSQGTIGVDQQPQESDNPFALRAPTVTSRFDPKAAHVRTTSMASFGTRQLLDNEDAESIKSRNSFNQNRPYSVVELLRPKVLVMPSPLQSTGPDASQPNIVRDGFQLSRDGPPLPPGARTSRRLSTNLDAVPNPSNSFIPNPTADLSMAQKIFRDTLIGHAAATGPGGIPPRAQNDGEQIEFEPPEIDEEQMFFGANQGRPTRPAGKLYGKSLIDDLETRKAQMRSKQRVFTGDQRPTMMARESNRTSTLIDPASLSQKPGTQRQSSYGSQGGQSTGLERRGSSHMKPFLSFDEESKHHQEPQNPDRIPKNKSVFGVDTLWEQEMAKLRLIQEEERIEEEKRRKREEEEARLRAEKRRNKKKLRKKNAPPRDGMDDVPTPPEEDVPPVDLDVHVPAEPPTLPDVQPVTARKAQQVEEDDDDDEDEDTDEEGAPLPSRKEPSAAAWLSDSEDERPAGPVRTTGVGLRNPSQAKAANYRRGQSDSEEDLPLAAAKQRATRMMAESDDEDKPLARVIQESKSKSPMIDIDFDKPGVGQSQSDDEDSQPLGIRASRLMMANASNVDDDDKPLAFHPEQQRRTQYNLLAQQQHNQMMMQAQFQNSMFFNAPPMMTPPFFAPAMMNPMAMMQPPMPIPSPPPMHDENKFLSVDKWRRDVVVDGDQQ</sequence>
<dbReference type="InParanoid" id="A8NXF8"/>
<feature type="region of interest" description="Disordered" evidence="1">
    <location>
        <begin position="485"/>
        <end position="575"/>
    </location>
</feature>
<dbReference type="Proteomes" id="UP000001861">
    <property type="component" value="Unassembled WGS sequence"/>
</dbReference>
<dbReference type="STRING" id="240176.A8NXF8"/>
<dbReference type="RefSeq" id="XP_001837155.2">
    <property type="nucleotide sequence ID" value="XM_001837103.2"/>
</dbReference>
<feature type="compositionally biased region" description="Polar residues" evidence="1">
    <location>
        <begin position="53"/>
        <end position="66"/>
    </location>
</feature>
<feature type="compositionally biased region" description="Acidic residues" evidence="1">
    <location>
        <begin position="95"/>
        <end position="110"/>
    </location>
</feature>
<feature type="compositionally biased region" description="Basic residues" evidence="1">
    <location>
        <begin position="617"/>
        <end position="631"/>
    </location>
</feature>
<feature type="compositionally biased region" description="Polar residues" evidence="1">
    <location>
        <begin position="509"/>
        <end position="523"/>
    </location>
</feature>
<gene>
    <name evidence="2" type="ORF">CC1G_00291</name>
</gene>
<evidence type="ECO:0000313" key="3">
    <source>
        <dbReference type="Proteomes" id="UP000001861"/>
    </source>
</evidence>
<dbReference type="HOGENOM" id="CLU_014992_0_0_1"/>
<accession>A8NXF8</accession>
<feature type="region of interest" description="Disordered" evidence="1">
    <location>
        <begin position="592"/>
        <end position="807"/>
    </location>
</feature>
<feature type="compositionally biased region" description="Acidic residues" evidence="1">
    <location>
        <begin position="678"/>
        <end position="694"/>
    </location>
</feature>
<evidence type="ECO:0000256" key="1">
    <source>
        <dbReference type="SAM" id="MobiDB-lite"/>
    </source>
</evidence>
<dbReference type="OrthoDB" id="2564267at2759"/>
<dbReference type="KEGG" id="cci:CC1G_00291"/>
<comment type="caution">
    <text evidence="2">The sequence shown here is derived from an EMBL/GenBank/DDBJ whole genome shotgun (WGS) entry which is preliminary data.</text>
</comment>
<feature type="compositionally biased region" description="Basic and acidic residues" evidence="1">
    <location>
        <begin position="592"/>
        <end position="616"/>
    </location>
</feature>
<dbReference type="OMA" id="IMPSPLQ"/>
<dbReference type="GeneID" id="6013711"/>
<dbReference type="EMBL" id="AACS02000005">
    <property type="protein sequence ID" value="EAU84772.2"/>
    <property type="molecule type" value="Genomic_DNA"/>
</dbReference>
<dbReference type="eggNOG" id="ENOG502S6HU">
    <property type="taxonomic scope" value="Eukaryota"/>
</dbReference>
<organism evidence="2 3">
    <name type="scientific">Coprinopsis cinerea (strain Okayama-7 / 130 / ATCC MYA-4618 / FGSC 9003)</name>
    <name type="common">Inky cap fungus</name>
    <name type="synonym">Hormographiella aspergillata</name>
    <dbReference type="NCBI Taxonomy" id="240176"/>
    <lineage>
        <taxon>Eukaryota</taxon>
        <taxon>Fungi</taxon>
        <taxon>Dikarya</taxon>
        <taxon>Basidiomycota</taxon>
        <taxon>Agaricomycotina</taxon>
        <taxon>Agaricomycetes</taxon>
        <taxon>Agaricomycetidae</taxon>
        <taxon>Agaricales</taxon>
        <taxon>Agaricineae</taxon>
        <taxon>Psathyrellaceae</taxon>
        <taxon>Coprinopsis</taxon>
    </lineage>
</organism>
<reference evidence="2 3" key="1">
    <citation type="journal article" date="2010" name="Proc. Natl. Acad. Sci. U.S.A.">
        <title>Insights into evolution of multicellular fungi from the assembled chromosomes of the mushroom Coprinopsis cinerea (Coprinus cinereus).</title>
        <authorList>
            <person name="Stajich J.E."/>
            <person name="Wilke S.K."/>
            <person name="Ahren D."/>
            <person name="Au C.H."/>
            <person name="Birren B.W."/>
            <person name="Borodovsky M."/>
            <person name="Burns C."/>
            <person name="Canback B."/>
            <person name="Casselton L.A."/>
            <person name="Cheng C.K."/>
            <person name="Deng J."/>
            <person name="Dietrich F.S."/>
            <person name="Fargo D.C."/>
            <person name="Farman M.L."/>
            <person name="Gathman A.C."/>
            <person name="Goldberg J."/>
            <person name="Guigo R."/>
            <person name="Hoegger P.J."/>
            <person name="Hooker J.B."/>
            <person name="Huggins A."/>
            <person name="James T.Y."/>
            <person name="Kamada T."/>
            <person name="Kilaru S."/>
            <person name="Kodira C."/>
            <person name="Kues U."/>
            <person name="Kupfer D."/>
            <person name="Kwan H.S."/>
            <person name="Lomsadze A."/>
            <person name="Li W."/>
            <person name="Lilly W.W."/>
            <person name="Ma L.J."/>
            <person name="Mackey A.J."/>
            <person name="Manning G."/>
            <person name="Martin F."/>
            <person name="Muraguchi H."/>
            <person name="Natvig D.O."/>
            <person name="Palmerini H."/>
            <person name="Ramesh M.A."/>
            <person name="Rehmeyer C.J."/>
            <person name="Roe B.A."/>
            <person name="Shenoy N."/>
            <person name="Stanke M."/>
            <person name="Ter-Hovhannisyan V."/>
            <person name="Tunlid A."/>
            <person name="Velagapudi R."/>
            <person name="Vision T.J."/>
            <person name="Zeng Q."/>
            <person name="Zolan M.E."/>
            <person name="Pukkila P.J."/>
        </authorList>
    </citation>
    <scope>NUCLEOTIDE SEQUENCE [LARGE SCALE GENOMIC DNA]</scope>
    <source>
        <strain evidence="3">Okayama-7 / 130 / ATCC MYA-4618 / FGSC 9003</strain>
    </source>
</reference>
<proteinExistence type="predicted"/>
<feature type="compositionally biased region" description="Polar residues" evidence="1">
    <location>
        <begin position="198"/>
        <end position="210"/>
    </location>
</feature>
<keyword evidence="3" id="KW-1185">Reference proteome</keyword>
<feature type="compositionally biased region" description="Polar residues" evidence="1">
    <location>
        <begin position="164"/>
        <end position="179"/>
    </location>
</feature>
<feature type="compositionally biased region" description="Polar residues" evidence="1">
    <location>
        <begin position="386"/>
        <end position="403"/>
    </location>
</feature>